<evidence type="ECO:0000313" key="3">
    <source>
        <dbReference type="EMBL" id="CCI10728.1"/>
    </source>
</evidence>
<gene>
    <name evidence="3" type="ORF">BN9_113830</name>
</gene>
<dbReference type="EMBL" id="CAIX01000363">
    <property type="protein sequence ID" value="CCI10728.1"/>
    <property type="molecule type" value="Genomic_DNA"/>
</dbReference>
<feature type="region of interest" description="Disordered" evidence="1">
    <location>
        <begin position="193"/>
        <end position="225"/>
    </location>
</feature>
<dbReference type="PROSITE" id="PS50195">
    <property type="entry name" value="PX"/>
    <property type="match status" value="1"/>
</dbReference>
<feature type="domain" description="PX" evidence="2">
    <location>
        <begin position="18"/>
        <end position="155"/>
    </location>
</feature>
<comment type="caution">
    <text evidence="3">The sequence shown here is derived from an EMBL/GenBank/DDBJ whole genome shotgun (WGS) entry which is preliminary data.</text>
</comment>
<dbReference type="GO" id="GO:0035091">
    <property type="term" value="F:phosphatidylinositol binding"/>
    <property type="evidence" value="ECO:0007669"/>
    <property type="project" value="InterPro"/>
</dbReference>
<accession>A0A024FU94</accession>
<organism evidence="3 4">
    <name type="scientific">Albugo candida</name>
    <dbReference type="NCBI Taxonomy" id="65357"/>
    <lineage>
        <taxon>Eukaryota</taxon>
        <taxon>Sar</taxon>
        <taxon>Stramenopiles</taxon>
        <taxon>Oomycota</taxon>
        <taxon>Peronosporomycetes</taxon>
        <taxon>Albuginales</taxon>
        <taxon>Albuginaceae</taxon>
        <taxon>Albugo</taxon>
    </lineage>
</organism>
<sequence>MGDQGHLQRKESSLLTNSLCASIRFVVTPSVYRAHLQAQYVIEVSDDRKADTSWIVHRRFSAFQRFRQSIEEAGNRGMLCTTCQRMLTSPPFMKFVKKHRLCKCKRSLIENRQACLQEFLNLVATYVSICQKTEGRGHCQVRTMMDFFLMGHQTESIVGSTLSNQHMDKHTRKGKCCADLLPNGKILRITSTKNWPHSSQENQSSVGLPEPKQLSKEKCKERGSVRSKKIISITSVSRERNSHIMSQVMHLKTKLPAQNLSSTDFLSASVEAPSDDSERHNQVLQRSKALTEAAHFSTHKTLKSSLLSYSPLQREESVLNRRQRPHRPQKAKHSIDKEHIKTAPKRQCHQLVHNGMYKYMNSRMKYNMHLRIFLQNRNSAGNDTNSAKGSHSVCKVVVGLLDEHHVLGLFVSS</sequence>
<reference evidence="3 4" key="1">
    <citation type="submission" date="2012-05" db="EMBL/GenBank/DDBJ databases">
        <title>Recombination and specialization in a pathogen metapopulation.</title>
        <authorList>
            <person name="Gardiner A."/>
            <person name="Kemen E."/>
            <person name="Schultz-Larsen T."/>
            <person name="MacLean D."/>
            <person name="Van Oosterhout C."/>
            <person name="Jones J.D.G."/>
        </authorList>
    </citation>
    <scope>NUCLEOTIDE SEQUENCE [LARGE SCALE GENOMIC DNA]</scope>
    <source>
        <strain evidence="3 4">Ac Nc2</strain>
    </source>
</reference>
<dbReference type="InterPro" id="IPR001683">
    <property type="entry name" value="PX_dom"/>
</dbReference>
<feature type="compositionally biased region" description="Basic and acidic residues" evidence="1">
    <location>
        <begin position="213"/>
        <end position="224"/>
    </location>
</feature>
<dbReference type="Proteomes" id="UP000053237">
    <property type="component" value="Unassembled WGS sequence"/>
</dbReference>
<evidence type="ECO:0000313" key="4">
    <source>
        <dbReference type="Proteomes" id="UP000053237"/>
    </source>
</evidence>
<dbReference type="InterPro" id="IPR036871">
    <property type="entry name" value="PX_dom_sf"/>
</dbReference>
<dbReference type="Gene3D" id="3.30.1520.10">
    <property type="entry name" value="Phox-like domain"/>
    <property type="match status" value="1"/>
</dbReference>
<name>A0A024FU94_9STRA</name>
<feature type="compositionally biased region" description="Polar residues" evidence="1">
    <location>
        <begin position="193"/>
        <end position="206"/>
    </location>
</feature>
<evidence type="ECO:0000259" key="2">
    <source>
        <dbReference type="PROSITE" id="PS50195"/>
    </source>
</evidence>
<dbReference type="AlphaFoldDB" id="A0A024FU94"/>
<dbReference type="CDD" id="cd06093">
    <property type="entry name" value="PX_domain"/>
    <property type="match status" value="1"/>
</dbReference>
<feature type="region of interest" description="Disordered" evidence="1">
    <location>
        <begin position="316"/>
        <end position="336"/>
    </location>
</feature>
<evidence type="ECO:0000256" key="1">
    <source>
        <dbReference type="SAM" id="MobiDB-lite"/>
    </source>
</evidence>
<protein>
    <recommendedName>
        <fullName evidence="2">PX domain-containing protein</fullName>
    </recommendedName>
</protein>
<feature type="compositionally biased region" description="Basic residues" evidence="1">
    <location>
        <begin position="321"/>
        <end position="332"/>
    </location>
</feature>
<proteinExistence type="predicted"/>
<dbReference type="InParanoid" id="A0A024FU94"/>
<dbReference type="SUPFAM" id="SSF64268">
    <property type="entry name" value="PX domain"/>
    <property type="match status" value="1"/>
</dbReference>
<keyword evidence="4" id="KW-1185">Reference proteome</keyword>